<gene>
    <name evidence="7" type="ORF">MPPM_5411</name>
</gene>
<dbReference type="GO" id="GO:0009055">
    <property type="term" value="F:electron transfer activity"/>
    <property type="evidence" value="ECO:0007669"/>
    <property type="project" value="TreeGrafter"/>
</dbReference>
<dbReference type="PANTHER" id="PTHR43141:SF2">
    <property type="entry name" value="BLR3729 PROTEIN"/>
    <property type="match status" value="1"/>
</dbReference>
<evidence type="ECO:0000256" key="4">
    <source>
        <dbReference type="ARBA" id="ARBA00022692"/>
    </source>
</evidence>
<evidence type="ECO:0000256" key="5">
    <source>
        <dbReference type="ARBA" id="ARBA00022989"/>
    </source>
</evidence>
<protein>
    <submittedName>
        <fullName evidence="7">Quinol oxidase subunit II</fullName>
    </submittedName>
</protein>
<dbReference type="GO" id="GO:0016682">
    <property type="term" value="F:oxidoreductase activity, acting on diphenols and related substances as donors, oxygen as acceptor"/>
    <property type="evidence" value="ECO:0007669"/>
    <property type="project" value="TreeGrafter"/>
</dbReference>
<keyword evidence="3" id="KW-1003">Cell membrane</keyword>
<keyword evidence="4" id="KW-0812">Transmembrane</keyword>
<dbReference type="InterPro" id="IPR003317">
    <property type="entry name" value="Cyt-d_oxidase_su2"/>
</dbReference>
<geneLocation type="plasmid" evidence="8">
    <name>pmppm01 dna</name>
</geneLocation>
<sequence>MKADGDLQRRAVSWAQRTLSLAALGLASVSLVTPLVSARIFDKWFSFPNLALLAPVPLMTLGLIGALWAMLKHLPHADDRWAWAPFAGAVGIFILAFHGLAFSFFPYIVPERLTVWRAASAPESLMIIFVGTLFVLPTIIAYTLFSYRVFRGKASELRYY</sequence>
<evidence type="ECO:0000256" key="2">
    <source>
        <dbReference type="ARBA" id="ARBA00007543"/>
    </source>
</evidence>
<name>A0A160PLD0_9HYPH</name>
<dbReference type="EMBL" id="AP014810">
    <property type="protein sequence ID" value="BAU94016.1"/>
    <property type="molecule type" value="Genomic_DNA"/>
</dbReference>
<dbReference type="Proteomes" id="UP000218288">
    <property type="component" value="Plasmid pMPPM01"/>
</dbReference>
<keyword evidence="5" id="KW-1133">Transmembrane helix</keyword>
<comment type="subcellular location">
    <subcellularLocation>
        <location evidence="1">Cell membrane</location>
        <topology evidence="1">Multi-pass membrane protein</topology>
    </subcellularLocation>
</comment>
<accession>A0A160PLD0</accession>
<evidence type="ECO:0000313" key="7">
    <source>
        <dbReference type="EMBL" id="BAU94016.1"/>
    </source>
</evidence>
<dbReference type="GO" id="GO:0019646">
    <property type="term" value="P:aerobic electron transport chain"/>
    <property type="evidence" value="ECO:0007669"/>
    <property type="project" value="TreeGrafter"/>
</dbReference>
<comment type="similarity">
    <text evidence="2">Belongs to the cytochrome ubiquinol oxidase subunit 2 family.</text>
</comment>
<dbReference type="GO" id="GO:0005886">
    <property type="term" value="C:plasma membrane"/>
    <property type="evidence" value="ECO:0007669"/>
    <property type="project" value="UniProtKB-SubCell"/>
</dbReference>
<evidence type="ECO:0000256" key="3">
    <source>
        <dbReference type="ARBA" id="ARBA00022475"/>
    </source>
</evidence>
<dbReference type="PANTHER" id="PTHR43141">
    <property type="entry name" value="CYTOCHROME BD2 SUBUNIT II"/>
    <property type="match status" value="1"/>
</dbReference>
<organism evidence="7 8">
    <name type="scientific">Methylorubrum populi</name>
    <dbReference type="NCBI Taxonomy" id="223967"/>
    <lineage>
        <taxon>Bacteria</taxon>
        <taxon>Pseudomonadati</taxon>
        <taxon>Pseudomonadota</taxon>
        <taxon>Alphaproteobacteria</taxon>
        <taxon>Hyphomicrobiales</taxon>
        <taxon>Methylobacteriaceae</taxon>
        <taxon>Methylorubrum</taxon>
    </lineage>
</organism>
<proteinExistence type="inferred from homology"/>
<evidence type="ECO:0000256" key="1">
    <source>
        <dbReference type="ARBA" id="ARBA00004651"/>
    </source>
</evidence>
<reference evidence="7 8" key="1">
    <citation type="journal article" date="2016" name="Genome Announc.">
        <title>Complete Genome Sequence of Methylobacterium populi P-1M, Isolated from Pink-Pigmented Household Biofilm.</title>
        <authorList>
            <person name="Morohoshi T."/>
            <person name="Ikeda T."/>
        </authorList>
    </citation>
    <scope>NUCLEOTIDE SEQUENCE [LARGE SCALE GENOMIC DNA]</scope>
    <source>
        <strain evidence="7 8">P-1M</strain>
        <plasmid evidence="8">Plasmid pmppm01 dna</plasmid>
    </source>
</reference>
<dbReference type="GO" id="GO:0070069">
    <property type="term" value="C:cytochrome complex"/>
    <property type="evidence" value="ECO:0007669"/>
    <property type="project" value="TreeGrafter"/>
</dbReference>
<dbReference type="AlphaFoldDB" id="A0A160PLD0"/>
<keyword evidence="6" id="KW-0472">Membrane</keyword>
<keyword evidence="7" id="KW-0614">Plasmid</keyword>
<dbReference type="Pfam" id="PF02322">
    <property type="entry name" value="Cyt_bd_oxida_II"/>
    <property type="match status" value="1"/>
</dbReference>
<evidence type="ECO:0000313" key="8">
    <source>
        <dbReference type="Proteomes" id="UP000218288"/>
    </source>
</evidence>
<evidence type="ECO:0000256" key="6">
    <source>
        <dbReference type="ARBA" id="ARBA00023136"/>
    </source>
</evidence>